<dbReference type="AlphaFoldDB" id="A6KJ38"/>
<proteinExistence type="predicted"/>
<reference evidence="2" key="1">
    <citation type="submission" date="2005-09" db="EMBL/GenBank/DDBJ databases">
        <authorList>
            <person name="Mural R.J."/>
            <person name="Li P.W."/>
            <person name="Adams M.D."/>
            <person name="Amanatides P.G."/>
            <person name="Baden-Tillson H."/>
            <person name="Barnstead M."/>
            <person name="Chin S.H."/>
            <person name="Dew I."/>
            <person name="Evans C.A."/>
            <person name="Ferriera S."/>
            <person name="Flanigan M."/>
            <person name="Fosler C."/>
            <person name="Glodek A."/>
            <person name="Gu Z."/>
            <person name="Holt R.A."/>
            <person name="Jennings D."/>
            <person name="Kraft C.L."/>
            <person name="Lu F."/>
            <person name="Nguyen T."/>
            <person name="Nusskern D.R."/>
            <person name="Pfannkoch C.M."/>
            <person name="Sitter C."/>
            <person name="Sutton G.G."/>
            <person name="Venter J.C."/>
            <person name="Wang Z."/>
            <person name="Woodage T."/>
            <person name="Zheng X.H."/>
            <person name="Zhong F."/>
        </authorList>
    </citation>
    <scope>NUCLEOTIDE SEQUENCE [LARGE SCALE GENOMIC DNA]</scope>
    <source>
        <strain>BN</strain>
        <strain evidence="2">Sprague-Dawley</strain>
    </source>
</reference>
<sequence length="27" mass="3199">MSMRKYVLVKAAQKHRGIFRKTLEGIH</sequence>
<evidence type="ECO:0000313" key="2">
    <source>
        <dbReference type="Proteomes" id="UP000234681"/>
    </source>
</evidence>
<gene>
    <name evidence="1" type="ORF">rCG_50922</name>
</gene>
<accession>A6KJ38</accession>
<dbReference type="EMBL" id="CH474054">
    <property type="protein sequence ID" value="EDL96760.1"/>
    <property type="molecule type" value="Genomic_DNA"/>
</dbReference>
<organism evidence="1 2">
    <name type="scientific">Rattus norvegicus</name>
    <name type="common">Rat</name>
    <dbReference type="NCBI Taxonomy" id="10116"/>
    <lineage>
        <taxon>Eukaryota</taxon>
        <taxon>Metazoa</taxon>
        <taxon>Chordata</taxon>
        <taxon>Craniata</taxon>
        <taxon>Vertebrata</taxon>
        <taxon>Euteleostomi</taxon>
        <taxon>Mammalia</taxon>
        <taxon>Eutheria</taxon>
        <taxon>Euarchontoglires</taxon>
        <taxon>Glires</taxon>
        <taxon>Rodentia</taxon>
        <taxon>Myomorpha</taxon>
        <taxon>Muroidea</taxon>
        <taxon>Muridae</taxon>
        <taxon>Murinae</taxon>
        <taxon>Rattus</taxon>
    </lineage>
</organism>
<dbReference type="Proteomes" id="UP000234681">
    <property type="component" value="Chromosome 19"/>
</dbReference>
<protein>
    <submittedName>
        <fullName evidence="1">RCG50922</fullName>
    </submittedName>
</protein>
<evidence type="ECO:0000313" key="1">
    <source>
        <dbReference type="EMBL" id="EDL96760.1"/>
    </source>
</evidence>
<name>A6KJ38_RAT</name>